<evidence type="ECO:0000313" key="2">
    <source>
        <dbReference type="EMBL" id="KJA24169.1"/>
    </source>
</evidence>
<reference evidence="3" key="1">
    <citation type="submission" date="2014-04" db="EMBL/GenBank/DDBJ databases">
        <title>Evolutionary Origins and Diversification of the Mycorrhizal Mutualists.</title>
        <authorList>
            <consortium name="DOE Joint Genome Institute"/>
            <consortium name="Mycorrhizal Genomics Consortium"/>
            <person name="Kohler A."/>
            <person name="Kuo A."/>
            <person name="Nagy L.G."/>
            <person name="Floudas D."/>
            <person name="Copeland A."/>
            <person name="Barry K.W."/>
            <person name="Cichocki N."/>
            <person name="Veneault-Fourrey C."/>
            <person name="LaButti K."/>
            <person name="Lindquist E.A."/>
            <person name="Lipzen A."/>
            <person name="Lundell T."/>
            <person name="Morin E."/>
            <person name="Murat C."/>
            <person name="Riley R."/>
            <person name="Ohm R."/>
            <person name="Sun H."/>
            <person name="Tunlid A."/>
            <person name="Henrissat B."/>
            <person name="Grigoriev I.V."/>
            <person name="Hibbett D.S."/>
            <person name="Martin F."/>
        </authorList>
    </citation>
    <scope>NUCLEOTIDE SEQUENCE [LARGE SCALE GENOMIC DNA]</scope>
    <source>
        <strain evidence="3">FD-334 SS-4</strain>
    </source>
</reference>
<proteinExistence type="predicted"/>
<dbReference type="AlphaFoldDB" id="A0A0D2NZU1"/>
<feature type="region of interest" description="Disordered" evidence="1">
    <location>
        <begin position="171"/>
        <end position="195"/>
    </location>
</feature>
<evidence type="ECO:0000313" key="3">
    <source>
        <dbReference type="Proteomes" id="UP000054270"/>
    </source>
</evidence>
<dbReference type="EMBL" id="KN817538">
    <property type="protein sequence ID" value="KJA24169.1"/>
    <property type="molecule type" value="Genomic_DNA"/>
</dbReference>
<gene>
    <name evidence="2" type="ORF">HYPSUDRAFT_534972</name>
</gene>
<accession>A0A0D2NZU1</accession>
<dbReference type="Proteomes" id="UP000054270">
    <property type="component" value="Unassembled WGS sequence"/>
</dbReference>
<name>A0A0D2NZU1_HYPSF</name>
<protein>
    <submittedName>
        <fullName evidence="2">Uncharacterized protein</fullName>
    </submittedName>
</protein>
<sequence>MDAPSNHFSFKCSPSKDFAILVLPEGGVTQEFNTDLFLRASAKEYFRNNVFSWYKFAKESGYQGTKNGSLFIVTTTVHASVWGMAISSPPDSTANKKKQKETPLYHQSGDNERHYIWDSPYSNLLHCAGPTYDELKITPTPFDRCLGVAPFSIWMDDTTWNTHFGGNVATSTENTASPGPSHLGTARPSLSSSNKISMKSIKSILSSKRSGTKPPVIRDYMILDPK</sequence>
<organism evidence="2 3">
    <name type="scientific">Hypholoma sublateritium (strain FD-334 SS-4)</name>
    <dbReference type="NCBI Taxonomy" id="945553"/>
    <lineage>
        <taxon>Eukaryota</taxon>
        <taxon>Fungi</taxon>
        <taxon>Dikarya</taxon>
        <taxon>Basidiomycota</taxon>
        <taxon>Agaricomycotina</taxon>
        <taxon>Agaricomycetes</taxon>
        <taxon>Agaricomycetidae</taxon>
        <taxon>Agaricales</taxon>
        <taxon>Agaricineae</taxon>
        <taxon>Strophariaceae</taxon>
        <taxon>Hypholoma</taxon>
    </lineage>
</organism>
<evidence type="ECO:0000256" key="1">
    <source>
        <dbReference type="SAM" id="MobiDB-lite"/>
    </source>
</evidence>
<keyword evidence="3" id="KW-1185">Reference proteome</keyword>